<dbReference type="RefSeq" id="WP_155447851.1">
    <property type="nucleotide sequence ID" value="NZ_JAOQNR010000020.1"/>
</dbReference>
<name>A0A6N8DVJ1_RHOAC</name>
<evidence type="ECO:0000313" key="3">
    <source>
        <dbReference type="Proteomes" id="UP000439113"/>
    </source>
</evidence>
<evidence type="ECO:0000313" key="2">
    <source>
        <dbReference type="EMBL" id="MTV33171.1"/>
    </source>
</evidence>
<proteinExistence type="predicted"/>
<dbReference type="GO" id="GO:0042597">
    <property type="term" value="C:periplasmic space"/>
    <property type="evidence" value="ECO:0007669"/>
    <property type="project" value="InterPro"/>
</dbReference>
<sequence length="155" mass="16624">MNRHSLVCAVAAGLALPLALPLVGPAVAQHAAASAQLAEEDRAALTDARIAALKAGLKLTPAQEKHWESLDKVLREVASARAARRAAFRERAAEFAEKDEVVQAMKLGAKNLIARGEDLQKVAEATAPLFENLDAAQKHRFTLLLRSFVAQTAQK</sequence>
<feature type="signal peptide" evidence="1">
    <location>
        <begin position="1"/>
        <end position="28"/>
    </location>
</feature>
<evidence type="ECO:0000256" key="1">
    <source>
        <dbReference type="SAM" id="SignalP"/>
    </source>
</evidence>
<dbReference type="Pfam" id="PF07813">
    <property type="entry name" value="LTXXQ"/>
    <property type="match status" value="1"/>
</dbReference>
<dbReference type="InterPro" id="IPR012899">
    <property type="entry name" value="LTXXQ"/>
</dbReference>
<dbReference type="EMBL" id="WNKS01000028">
    <property type="protein sequence ID" value="MTV33171.1"/>
    <property type="molecule type" value="Genomic_DNA"/>
</dbReference>
<organism evidence="2 3">
    <name type="scientific">Rhodoblastus acidophilus</name>
    <name type="common">Rhodopseudomonas acidophila</name>
    <dbReference type="NCBI Taxonomy" id="1074"/>
    <lineage>
        <taxon>Bacteria</taxon>
        <taxon>Pseudomonadati</taxon>
        <taxon>Pseudomonadota</taxon>
        <taxon>Alphaproteobacteria</taxon>
        <taxon>Hyphomicrobiales</taxon>
        <taxon>Rhodoblastaceae</taxon>
        <taxon>Rhodoblastus</taxon>
    </lineage>
</organism>
<feature type="chain" id="PRO_5026716068" description="LTXXQ motif family protein" evidence="1">
    <location>
        <begin position="29"/>
        <end position="155"/>
    </location>
</feature>
<evidence type="ECO:0008006" key="4">
    <source>
        <dbReference type="Google" id="ProtNLM"/>
    </source>
</evidence>
<reference evidence="2 3" key="1">
    <citation type="submission" date="2019-11" db="EMBL/GenBank/DDBJ databases">
        <title>Whole-genome sequence of a Rhodoblastus acidophilus DSM 142.</title>
        <authorList>
            <person name="Kyndt J.A."/>
            <person name="Meyer T.E."/>
        </authorList>
    </citation>
    <scope>NUCLEOTIDE SEQUENCE [LARGE SCALE GENOMIC DNA]</scope>
    <source>
        <strain evidence="2 3">DSM 142</strain>
    </source>
</reference>
<keyword evidence="1" id="KW-0732">Signal</keyword>
<dbReference type="OrthoDB" id="8451554at2"/>
<dbReference type="Proteomes" id="UP000439113">
    <property type="component" value="Unassembled WGS sequence"/>
</dbReference>
<accession>A0A6N8DVJ1</accession>
<comment type="caution">
    <text evidence="2">The sequence shown here is derived from an EMBL/GenBank/DDBJ whole genome shotgun (WGS) entry which is preliminary data.</text>
</comment>
<dbReference type="AlphaFoldDB" id="A0A6N8DVJ1"/>
<protein>
    <recommendedName>
        <fullName evidence="4">LTXXQ motif family protein</fullName>
    </recommendedName>
</protein>
<gene>
    <name evidence="2" type="ORF">GJ654_19505</name>
</gene>